<feature type="domain" description="PucR C-terminal helix-turn-helix" evidence="2">
    <location>
        <begin position="304"/>
        <end position="355"/>
    </location>
</feature>
<reference evidence="3" key="1">
    <citation type="submission" date="2021-03" db="EMBL/GenBank/DDBJ databases">
        <title>Antimicrobial resistance genes in bacteria isolated from Japanese honey, and their potential for conferring macrolide and lincosamide resistance in the American foulbrood pathogen Paenibacillus larvae.</title>
        <authorList>
            <person name="Okamoto M."/>
            <person name="Kumagai M."/>
            <person name="Kanamori H."/>
            <person name="Takamatsu D."/>
        </authorList>
    </citation>
    <scope>NUCLEOTIDE SEQUENCE</scope>
    <source>
        <strain evidence="3">J43TS3</strain>
    </source>
</reference>
<name>A0A919X869_9BACI</name>
<proteinExistence type="predicted"/>
<dbReference type="PANTHER" id="PTHR33744">
    <property type="entry name" value="CARBOHYDRATE DIACID REGULATOR"/>
    <property type="match status" value="1"/>
</dbReference>
<dbReference type="Proteomes" id="UP000676917">
    <property type="component" value="Unassembled WGS sequence"/>
</dbReference>
<dbReference type="InterPro" id="IPR042070">
    <property type="entry name" value="PucR_C-HTH_sf"/>
</dbReference>
<dbReference type="AlphaFoldDB" id="A0A919X869"/>
<evidence type="ECO:0000313" key="4">
    <source>
        <dbReference type="Proteomes" id="UP000676917"/>
    </source>
</evidence>
<accession>A0A919X869</accession>
<sequence length="368" mass="42189">MELTADLGEKIINETKKLINENIIIVNKQAIIIASTDPSRIGHFHEGALLTIDRNEMTILSEEHVRVMKGIRPGINLPITINHEVIGVIGITGNPTEVKPFAFLMQKMTELLIRESIYIQETEWHARAIESFFMDWVQMDHIPGDFQTRSRLIEFQVTPPLRCTIIRMDSHVVPAKKLSDILHILKLKIKGQAILWGDKRLLLVTEERTYPSLEYLKNQLGSFQNYISSTFDLSVSIGVGIISNSLLIKDSYQSALKALSIGDINAITIYEDLLLEICLDEIPLEVRREFINKIIHLLGNEKNLLETLKVYFANNLNSKRTANELHIHINTLHYRLNQIEALTQLNPKSAYAITLFYVLFYFLDKETK</sequence>
<dbReference type="Pfam" id="PF05651">
    <property type="entry name" value="Diacid_rec"/>
    <property type="match status" value="1"/>
</dbReference>
<evidence type="ECO:0000259" key="2">
    <source>
        <dbReference type="Pfam" id="PF13556"/>
    </source>
</evidence>
<protein>
    <submittedName>
        <fullName evidence="3">Transcriptional regulator</fullName>
    </submittedName>
</protein>
<dbReference type="InterPro" id="IPR051448">
    <property type="entry name" value="CdaR-like_regulators"/>
</dbReference>
<keyword evidence="4" id="KW-1185">Reference proteome</keyword>
<feature type="domain" description="Putative sugar diacid recognition" evidence="1">
    <location>
        <begin position="3"/>
        <end position="136"/>
    </location>
</feature>
<gene>
    <name evidence="3" type="primary">cdaR_1</name>
    <name evidence="3" type="ORF">J43TS3_05960</name>
</gene>
<evidence type="ECO:0000313" key="3">
    <source>
        <dbReference type="EMBL" id="GIO25985.1"/>
    </source>
</evidence>
<dbReference type="RefSeq" id="WP_212919480.1">
    <property type="nucleotide sequence ID" value="NZ_BORP01000001.1"/>
</dbReference>
<dbReference type="EMBL" id="BORP01000001">
    <property type="protein sequence ID" value="GIO25985.1"/>
    <property type="molecule type" value="Genomic_DNA"/>
</dbReference>
<organism evidence="3 4">
    <name type="scientific">Ornithinibacillus bavariensis</name>
    <dbReference type="NCBI Taxonomy" id="545502"/>
    <lineage>
        <taxon>Bacteria</taxon>
        <taxon>Bacillati</taxon>
        <taxon>Bacillota</taxon>
        <taxon>Bacilli</taxon>
        <taxon>Bacillales</taxon>
        <taxon>Bacillaceae</taxon>
        <taxon>Ornithinibacillus</taxon>
    </lineage>
</organism>
<dbReference type="InterPro" id="IPR008599">
    <property type="entry name" value="Diacid_rec"/>
</dbReference>
<comment type="caution">
    <text evidence="3">The sequence shown here is derived from an EMBL/GenBank/DDBJ whole genome shotgun (WGS) entry which is preliminary data.</text>
</comment>
<dbReference type="Pfam" id="PF13556">
    <property type="entry name" value="HTH_30"/>
    <property type="match status" value="1"/>
</dbReference>
<dbReference type="InterPro" id="IPR025736">
    <property type="entry name" value="PucR_C-HTH_dom"/>
</dbReference>
<dbReference type="PANTHER" id="PTHR33744:SF16">
    <property type="entry name" value="CARBOHYDRATE DIACID REGULATOR"/>
    <property type="match status" value="1"/>
</dbReference>
<evidence type="ECO:0000259" key="1">
    <source>
        <dbReference type="Pfam" id="PF05651"/>
    </source>
</evidence>
<dbReference type="Gene3D" id="1.10.10.2840">
    <property type="entry name" value="PucR C-terminal helix-turn-helix domain"/>
    <property type="match status" value="1"/>
</dbReference>